<evidence type="ECO:0000313" key="2">
    <source>
        <dbReference type="Proteomes" id="UP001163321"/>
    </source>
</evidence>
<dbReference type="EMBL" id="CM047590">
    <property type="protein sequence ID" value="KAI9919399.1"/>
    <property type="molecule type" value="Genomic_DNA"/>
</dbReference>
<name>A0ACC0WMZ3_9STRA</name>
<proteinExistence type="predicted"/>
<organism evidence="1 2">
    <name type="scientific">Peronosclerospora sorghi</name>
    <dbReference type="NCBI Taxonomy" id="230839"/>
    <lineage>
        <taxon>Eukaryota</taxon>
        <taxon>Sar</taxon>
        <taxon>Stramenopiles</taxon>
        <taxon>Oomycota</taxon>
        <taxon>Peronosporomycetes</taxon>
        <taxon>Peronosporales</taxon>
        <taxon>Peronosporaceae</taxon>
        <taxon>Peronosclerospora</taxon>
    </lineage>
</organism>
<sequence length="87" mass="9954">MSAGWDGRDGELEAVVEAYRLLFDEVMDVVARTSHPWWESDVEFVGCHGYQLDELCESDERDEWSSVAGVDMGQRTEERVKCDGSRH</sequence>
<evidence type="ECO:0000313" key="1">
    <source>
        <dbReference type="EMBL" id="KAI9919399.1"/>
    </source>
</evidence>
<protein>
    <submittedName>
        <fullName evidence="1">Uncharacterized protein</fullName>
    </submittedName>
</protein>
<dbReference type="Proteomes" id="UP001163321">
    <property type="component" value="Chromosome 11"/>
</dbReference>
<accession>A0ACC0WMZ3</accession>
<reference evidence="1 2" key="1">
    <citation type="journal article" date="2022" name="bioRxiv">
        <title>The genome of the oomycete Peronosclerospora sorghi, a cosmopolitan pathogen of maize and sorghum, is inflated with dispersed pseudogenes.</title>
        <authorList>
            <person name="Fletcher K."/>
            <person name="Martin F."/>
            <person name="Isakeit T."/>
            <person name="Cavanaugh K."/>
            <person name="Magill C."/>
            <person name="Michelmore R."/>
        </authorList>
    </citation>
    <scope>NUCLEOTIDE SEQUENCE [LARGE SCALE GENOMIC DNA]</scope>
    <source>
        <strain evidence="1">P6</strain>
    </source>
</reference>
<gene>
    <name evidence="1" type="ORF">PsorP6_017339</name>
</gene>
<keyword evidence="2" id="KW-1185">Reference proteome</keyword>
<comment type="caution">
    <text evidence="1">The sequence shown here is derived from an EMBL/GenBank/DDBJ whole genome shotgun (WGS) entry which is preliminary data.</text>
</comment>